<dbReference type="Pfam" id="PF00440">
    <property type="entry name" value="TetR_N"/>
    <property type="match status" value="1"/>
</dbReference>
<dbReference type="PANTHER" id="PTHR30055">
    <property type="entry name" value="HTH-TYPE TRANSCRIPTIONAL REGULATOR RUTR"/>
    <property type="match status" value="1"/>
</dbReference>
<dbReference type="STRING" id="1423730.FC75_GL002341"/>
<dbReference type="PROSITE" id="PS50977">
    <property type="entry name" value="HTH_TETR_2"/>
    <property type="match status" value="1"/>
</dbReference>
<keyword evidence="3" id="KW-0804">Transcription</keyword>
<evidence type="ECO:0000313" key="6">
    <source>
        <dbReference type="EMBL" id="KRN21328.1"/>
    </source>
</evidence>
<dbReference type="PANTHER" id="PTHR30055:SF234">
    <property type="entry name" value="HTH-TYPE TRANSCRIPTIONAL REGULATOR BETI"/>
    <property type="match status" value="1"/>
</dbReference>
<evidence type="ECO:0000313" key="7">
    <source>
        <dbReference type="Proteomes" id="UP000050865"/>
    </source>
</evidence>
<keyword evidence="7" id="KW-1185">Reference proteome</keyword>
<dbReference type="InterPro" id="IPR050109">
    <property type="entry name" value="HTH-type_TetR-like_transc_reg"/>
</dbReference>
<proteinExistence type="predicted"/>
<organism evidence="6 7">
    <name type="scientific">Lacticaseibacillus camelliae DSM 22697 = JCM 13995</name>
    <dbReference type="NCBI Taxonomy" id="1423730"/>
    <lineage>
        <taxon>Bacteria</taxon>
        <taxon>Bacillati</taxon>
        <taxon>Bacillota</taxon>
        <taxon>Bacilli</taxon>
        <taxon>Lactobacillales</taxon>
        <taxon>Lactobacillaceae</taxon>
        <taxon>Lacticaseibacillus</taxon>
    </lineage>
</organism>
<comment type="caution">
    <text evidence="6">The sequence shown here is derived from an EMBL/GenBank/DDBJ whole genome shotgun (WGS) entry which is preliminary data.</text>
</comment>
<dbReference type="InterPro" id="IPR001647">
    <property type="entry name" value="HTH_TetR"/>
</dbReference>
<dbReference type="InterPro" id="IPR009057">
    <property type="entry name" value="Homeodomain-like_sf"/>
</dbReference>
<dbReference type="GO" id="GO:0000976">
    <property type="term" value="F:transcription cis-regulatory region binding"/>
    <property type="evidence" value="ECO:0007669"/>
    <property type="project" value="TreeGrafter"/>
</dbReference>
<dbReference type="PATRIC" id="fig|1423730.4.peg.2429"/>
<dbReference type="Proteomes" id="UP000050865">
    <property type="component" value="Unassembled WGS sequence"/>
</dbReference>
<dbReference type="RefSeq" id="WP_054664339.1">
    <property type="nucleotide sequence ID" value="NZ_AYZJ01000054.1"/>
</dbReference>
<evidence type="ECO:0000256" key="1">
    <source>
        <dbReference type="ARBA" id="ARBA00023015"/>
    </source>
</evidence>
<evidence type="ECO:0000259" key="5">
    <source>
        <dbReference type="PROSITE" id="PS50977"/>
    </source>
</evidence>
<accession>A0A0R2EY22</accession>
<protein>
    <recommendedName>
        <fullName evidence="5">HTH tetR-type domain-containing protein</fullName>
    </recommendedName>
</protein>
<keyword evidence="2 4" id="KW-0238">DNA-binding</keyword>
<name>A0A0R2EY22_9LACO</name>
<evidence type="ECO:0000256" key="2">
    <source>
        <dbReference type="ARBA" id="ARBA00023125"/>
    </source>
</evidence>
<keyword evidence="1" id="KW-0805">Transcription regulation</keyword>
<gene>
    <name evidence="6" type="ORF">FC75_GL002341</name>
</gene>
<sequence length="192" mass="20943">MRTIDEEKKARVTRAVLALVSSEGIQGLTFSKIAAQAGVSSGTPFVYYRDKADMLAKIYVAVKDEINAGLAVAITKGQTIQAQLRLAALYMAKMALKYPLEWQYIEAVESNPGAVSDQARAQFRQVVTPLRQLYAQAIAADLLVTADPDDIHVLLFAPMKALLTRKQVNHQTVTLADLQTIIDLSLAGLIKS</sequence>
<dbReference type="OrthoDB" id="6430772at2"/>
<dbReference type="GO" id="GO:0003700">
    <property type="term" value="F:DNA-binding transcription factor activity"/>
    <property type="evidence" value="ECO:0007669"/>
    <property type="project" value="TreeGrafter"/>
</dbReference>
<dbReference type="SUPFAM" id="SSF46689">
    <property type="entry name" value="Homeodomain-like"/>
    <property type="match status" value="1"/>
</dbReference>
<dbReference type="Gene3D" id="1.10.357.10">
    <property type="entry name" value="Tetracycline Repressor, domain 2"/>
    <property type="match status" value="1"/>
</dbReference>
<reference evidence="6 7" key="1">
    <citation type="journal article" date="2015" name="Genome Announc.">
        <title>Expanding the biotechnology potential of lactobacilli through comparative genomics of 213 strains and associated genera.</title>
        <authorList>
            <person name="Sun Z."/>
            <person name="Harris H.M."/>
            <person name="McCann A."/>
            <person name="Guo C."/>
            <person name="Argimon S."/>
            <person name="Zhang W."/>
            <person name="Yang X."/>
            <person name="Jeffery I.B."/>
            <person name="Cooney J.C."/>
            <person name="Kagawa T.F."/>
            <person name="Liu W."/>
            <person name="Song Y."/>
            <person name="Salvetti E."/>
            <person name="Wrobel A."/>
            <person name="Rasinkangas P."/>
            <person name="Parkhill J."/>
            <person name="Rea M.C."/>
            <person name="O'Sullivan O."/>
            <person name="Ritari J."/>
            <person name="Douillard F.P."/>
            <person name="Paul Ross R."/>
            <person name="Yang R."/>
            <person name="Briner A.E."/>
            <person name="Felis G.E."/>
            <person name="de Vos W.M."/>
            <person name="Barrangou R."/>
            <person name="Klaenhammer T.R."/>
            <person name="Caufield P.W."/>
            <person name="Cui Y."/>
            <person name="Zhang H."/>
            <person name="O'Toole P.W."/>
        </authorList>
    </citation>
    <scope>NUCLEOTIDE SEQUENCE [LARGE SCALE GENOMIC DNA]</scope>
    <source>
        <strain evidence="6 7">DSM 22697</strain>
    </source>
</reference>
<evidence type="ECO:0000256" key="4">
    <source>
        <dbReference type="PROSITE-ProRule" id="PRU00335"/>
    </source>
</evidence>
<feature type="domain" description="HTH tetR-type" evidence="5">
    <location>
        <begin position="6"/>
        <end position="66"/>
    </location>
</feature>
<dbReference type="EMBL" id="AYZJ01000054">
    <property type="protein sequence ID" value="KRN21328.1"/>
    <property type="molecule type" value="Genomic_DNA"/>
</dbReference>
<evidence type="ECO:0000256" key="3">
    <source>
        <dbReference type="ARBA" id="ARBA00023163"/>
    </source>
</evidence>
<dbReference type="AlphaFoldDB" id="A0A0R2EY22"/>
<feature type="DNA-binding region" description="H-T-H motif" evidence="4">
    <location>
        <begin position="29"/>
        <end position="48"/>
    </location>
</feature>